<feature type="region of interest" description="Disordered" evidence="1">
    <location>
        <begin position="150"/>
        <end position="178"/>
    </location>
</feature>
<feature type="compositionally biased region" description="Polar residues" evidence="1">
    <location>
        <begin position="159"/>
        <end position="178"/>
    </location>
</feature>
<sequence length="191" mass="20087">MNTTRVDTDSESSCQSFKKRDLDSGPLTKTTKTIFYTVAVLFLGASFILLILGIFGVLTPTQPVVPTTTRIVVRKTSITPEPTRKSTPGKASTTPRTTNTVTSTPKTNRTTTMTTTKASTTTRAPTVPTTAVVSVTGSDGSELTDHPVITTEATVEPENGNSTSSVALETEAPKSSTSKCRIFCGTSSGTS</sequence>
<proteinExistence type="predicted"/>
<evidence type="ECO:0008006" key="5">
    <source>
        <dbReference type="Google" id="ProtNLM"/>
    </source>
</evidence>
<evidence type="ECO:0000256" key="2">
    <source>
        <dbReference type="SAM" id="Phobius"/>
    </source>
</evidence>
<organism evidence="3 4">
    <name type="scientific">Ramazzottius varieornatus</name>
    <name type="common">Water bear</name>
    <name type="synonym">Tardigrade</name>
    <dbReference type="NCBI Taxonomy" id="947166"/>
    <lineage>
        <taxon>Eukaryota</taxon>
        <taxon>Metazoa</taxon>
        <taxon>Ecdysozoa</taxon>
        <taxon>Tardigrada</taxon>
        <taxon>Eutardigrada</taxon>
        <taxon>Parachela</taxon>
        <taxon>Hypsibioidea</taxon>
        <taxon>Ramazzottiidae</taxon>
        <taxon>Ramazzottius</taxon>
    </lineage>
</organism>
<dbReference type="EMBL" id="BDGG01000003">
    <property type="protein sequence ID" value="GAU95719.1"/>
    <property type="molecule type" value="Genomic_DNA"/>
</dbReference>
<dbReference type="AlphaFoldDB" id="A0A1D1V1L5"/>
<accession>A0A1D1V1L5</accession>
<name>A0A1D1V1L5_RAMVA</name>
<feature type="region of interest" description="Disordered" evidence="1">
    <location>
        <begin position="1"/>
        <end position="22"/>
    </location>
</feature>
<keyword evidence="4" id="KW-1185">Reference proteome</keyword>
<dbReference type="Proteomes" id="UP000186922">
    <property type="component" value="Unassembled WGS sequence"/>
</dbReference>
<evidence type="ECO:0000313" key="4">
    <source>
        <dbReference type="Proteomes" id="UP000186922"/>
    </source>
</evidence>
<feature type="region of interest" description="Disordered" evidence="1">
    <location>
        <begin position="77"/>
        <end position="125"/>
    </location>
</feature>
<evidence type="ECO:0000256" key="1">
    <source>
        <dbReference type="SAM" id="MobiDB-lite"/>
    </source>
</evidence>
<feature type="transmembrane region" description="Helical" evidence="2">
    <location>
        <begin position="34"/>
        <end position="58"/>
    </location>
</feature>
<keyword evidence="2" id="KW-0472">Membrane</keyword>
<feature type="compositionally biased region" description="Polar residues" evidence="1">
    <location>
        <begin position="1"/>
        <end position="16"/>
    </location>
</feature>
<evidence type="ECO:0000313" key="3">
    <source>
        <dbReference type="EMBL" id="GAU95719.1"/>
    </source>
</evidence>
<keyword evidence="2" id="KW-1133">Transmembrane helix</keyword>
<feature type="compositionally biased region" description="Low complexity" evidence="1">
    <location>
        <begin position="91"/>
        <end position="125"/>
    </location>
</feature>
<protein>
    <recommendedName>
        <fullName evidence="5">CLLAC-motif containing domain-containing protein</fullName>
    </recommendedName>
</protein>
<reference evidence="3 4" key="1">
    <citation type="journal article" date="2016" name="Nat. Commun.">
        <title>Extremotolerant tardigrade genome and improved radiotolerance of human cultured cells by tardigrade-unique protein.</title>
        <authorList>
            <person name="Hashimoto T."/>
            <person name="Horikawa D.D."/>
            <person name="Saito Y."/>
            <person name="Kuwahara H."/>
            <person name="Kozuka-Hata H."/>
            <person name="Shin-I T."/>
            <person name="Minakuchi Y."/>
            <person name="Ohishi K."/>
            <person name="Motoyama A."/>
            <person name="Aizu T."/>
            <person name="Enomoto A."/>
            <person name="Kondo K."/>
            <person name="Tanaka S."/>
            <person name="Hara Y."/>
            <person name="Koshikawa S."/>
            <person name="Sagara H."/>
            <person name="Miura T."/>
            <person name="Yokobori S."/>
            <person name="Miyagawa K."/>
            <person name="Suzuki Y."/>
            <person name="Kubo T."/>
            <person name="Oyama M."/>
            <person name="Kohara Y."/>
            <person name="Fujiyama A."/>
            <person name="Arakawa K."/>
            <person name="Katayama T."/>
            <person name="Toyoda A."/>
            <person name="Kunieda T."/>
        </authorList>
    </citation>
    <scope>NUCLEOTIDE SEQUENCE [LARGE SCALE GENOMIC DNA]</scope>
    <source>
        <strain evidence="3 4">YOKOZUNA-1</strain>
    </source>
</reference>
<comment type="caution">
    <text evidence="3">The sequence shown here is derived from an EMBL/GenBank/DDBJ whole genome shotgun (WGS) entry which is preliminary data.</text>
</comment>
<keyword evidence="2" id="KW-0812">Transmembrane</keyword>
<feature type="compositionally biased region" description="Polar residues" evidence="1">
    <location>
        <begin position="77"/>
        <end position="90"/>
    </location>
</feature>
<gene>
    <name evidence="3" type="primary">RvY_07292-1</name>
    <name evidence="3" type="synonym">RvY_07292.1</name>
    <name evidence="3" type="ORF">RvY_07292</name>
</gene>